<protein>
    <recommendedName>
        <fullName evidence="2">25S rRNA (uridine-N(3))-methyltransferase BMT5-like domain-containing protein</fullName>
    </recommendedName>
</protein>
<dbReference type="PANTHER" id="PTHR11538">
    <property type="entry name" value="PHENYLALANYL-TRNA SYNTHETASE"/>
    <property type="match status" value="1"/>
</dbReference>
<evidence type="ECO:0000313" key="4">
    <source>
        <dbReference type="Proteomes" id="UP001209570"/>
    </source>
</evidence>
<gene>
    <name evidence="3" type="ORF">P43SY_000553</name>
</gene>
<feature type="domain" description="25S rRNA (uridine-N(3))-methyltransferase BMT5-like" evidence="2">
    <location>
        <begin position="85"/>
        <end position="257"/>
    </location>
</feature>
<dbReference type="EMBL" id="JAKCXM010000225">
    <property type="protein sequence ID" value="KAJ0398184.1"/>
    <property type="molecule type" value="Genomic_DNA"/>
</dbReference>
<sequence>MAAARDDAADATPRVRSVEKLHVHPDTLACALMQRCRPCCYKIVLHSRAGLLPNQRPEMCPRMAATGKRKRVIGLYDAQHVARILTVGDGNFSFSLALARALQGDDDGAAPVELVVTSHESRDSVVETYPDGARILEELASMPHVQVHHGVDATDAAQMQALGTFDRVLWNFPCVRVPRGQDGQNEEMELNKALLSSFFGHVAAMLTPGRGQVHVTHKTKPPYSQWGIEALAEAKGLVHVRSVVFDRCLYPGYTNKKVLSRGSFPIWDSQTFVFAPATHADETVELTPVTTELLEKVYLRLTPTLDEQMLQASRLEKLQRKQKKGSGTAPATKKRERPAKGESGAPTGDESEANATKKAKTSKPQKHMANAKPAKKFGKGKKAGKRQGKK</sequence>
<dbReference type="AlphaFoldDB" id="A0AAD5LH24"/>
<dbReference type="GO" id="GO:0070042">
    <property type="term" value="F:rRNA (uridine-N3-)-methyltransferase activity"/>
    <property type="evidence" value="ECO:0007669"/>
    <property type="project" value="InterPro"/>
</dbReference>
<comment type="caution">
    <text evidence="3">The sequence shown here is derived from an EMBL/GenBank/DDBJ whole genome shotgun (WGS) entry which is preliminary data.</text>
</comment>
<keyword evidence="4" id="KW-1185">Reference proteome</keyword>
<evidence type="ECO:0000259" key="2">
    <source>
        <dbReference type="Pfam" id="PF10354"/>
    </source>
</evidence>
<dbReference type="InterPro" id="IPR019446">
    <property type="entry name" value="BMT5-like"/>
</dbReference>
<feature type="region of interest" description="Disordered" evidence="1">
    <location>
        <begin position="317"/>
        <end position="390"/>
    </location>
</feature>
<organism evidence="3 4">
    <name type="scientific">Pythium insidiosum</name>
    <name type="common">Pythiosis disease agent</name>
    <dbReference type="NCBI Taxonomy" id="114742"/>
    <lineage>
        <taxon>Eukaryota</taxon>
        <taxon>Sar</taxon>
        <taxon>Stramenopiles</taxon>
        <taxon>Oomycota</taxon>
        <taxon>Peronosporomycetes</taxon>
        <taxon>Pythiales</taxon>
        <taxon>Pythiaceae</taxon>
        <taxon>Pythium</taxon>
    </lineage>
</organism>
<feature type="compositionally biased region" description="Basic residues" evidence="1">
    <location>
        <begin position="357"/>
        <end position="366"/>
    </location>
</feature>
<dbReference type="PANTHER" id="PTHR11538:SF104">
    <property type="entry name" value="25S RRNA (URIDINE-N(3))-METHYLTRANSFERASE BMT5-LIKE DOMAIN-CONTAINING PROTEIN"/>
    <property type="match status" value="1"/>
</dbReference>
<dbReference type="GO" id="GO:0005737">
    <property type="term" value="C:cytoplasm"/>
    <property type="evidence" value="ECO:0007669"/>
    <property type="project" value="TreeGrafter"/>
</dbReference>
<dbReference type="Proteomes" id="UP001209570">
    <property type="component" value="Unassembled WGS sequence"/>
</dbReference>
<evidence type="ECO:0000313" key="3">
    <source>
        <dbReference type="EMBL" id="KAJ0398184.1"/>
    </source>
</evidence>
<dbReference type="Pfam" id="PF10354">
    <property type="entry name" value="BMT5-like"/>
    <property type="match status" value="1"/>
</dbReference>
<feature type="compositionally biased region" description="Basic residues" evidence="1">
    <location>
        <begin position="373"/>
        <end position="390"/>
    </location>
</feature>
<reference evidence="3" key="1">
    <citation type="submission" date="2021-12" db="EMBL/GenBank/DDBJ databases">
        <title>Prjna785345.</title>
        <authorList>
            <person name="Rujirawat T."/>
            <person name="Krajaejun T."/>
        </authorList>
    </citation>
    <scope>NUCLEOTIDE SEQUENCE</scope>
    <source>
        <strain evidence="3">Pi057C3</strain>
    </source>
</reference>
<dbReference type="GO" id="GO:0070475">
    <property type="term" value="P:rRNA base methylation"/>
    <property type="evidence" value="ECO:0007669"/>
    <property type="project" value="InterPro"/>
</dbReference>
<evidence type="ECO:0000256" key="1">
    <source>
        <dbReference type="SAM" id="MobiDB-lite"/>
    </source>
</evidence>
<proteinExistence type="predicted"/>
<name>A0AAD5LH24_PYTIN</name>
<accession>A0AAD5LH24</accession>